<reference evidence="3" key="1">
    <citation type="submission" date="2023-10" db="EMBL/GenBank/DDBJ databases">
        <authorList>
            <person name="Chen Y."/>
            <person name="Shah S."/>
            <person name="Dougan E. K."/>
            <person name="Thang M."/>
            <person name="Chan C."/>
        </authorList>
    </citation>
    <scope>NUCLEOTIDE SEQUENCE [LARGE SCALE GENOMIC DNA]</scope>
</reference>
<comment type="caution">
    <text evidence="3">The sequence shown here is derived from an EMBL/GenBank/DDBJ whole genome shotgun (WGS) entry which is preliminary data.</text>
</comment>
<evidence type="ECO:0000256" key="2">
    <source>
        <dbReference type="SAM" id="MobiDB-lite"/>
    </source>
</evidence>
<organism evidence="3 4">
    <name type="scientific">Prorocentrum cordatum</name>
    <dbReference type="NCBI Taxonomy" id="2364126"/>
    <lineage>
        <taxon>Eukaryota</taxon>
        <taxon>Sar</taxon>
        <taxon>Alveolata</taxon>
        <taxon>Dinophyceae</taxon>
        <taxon>Prorocentrales</taxon>
        <taxon>Prorocentraceae</taxon>
        <taxon>Prorocentrum</taxon>
    </lineage>
</organism>
<feature type="region of interest" description="Disordered" evidence="2">
    <location>
        <begin position="846"/>
        <end position="868"/>
    </location>
</feature>
<feature type="region of interest" description="Disordered" evidence="2">
    <location>
        <begin position="309"/>
        <end position="352"/>
    </location>
</feature>
<protein>
    <recommendedName>
        <fullName evidence="5">RanBP2-type domain-containing protein</fullName>
    </recommendedName>
</protein>
<name>A0ABN9TG26_9DINO</name>
<feature type="region of interest" description="Disordered" evidence="2">
    <location>
        <begin position="890"/>
        <end position="990"/>
    </location>
</feature>
<feature type="compositionally biased region" description="Low complexity" evidence="2">
    <location>
        <begin position="847"/>
        <end position="858"/>
    </location>
</feature>
<keyword evidence="4" id="KW-1185">Reference proteome</keyword>
<evidence type="ECO:0000313" key="3">
    <source>
        <dbReference type="EMBL" id="CAK0844078.1"/>
    </source>
</evidence>
<evidence type="ECO:0000313" key="4">
    <source>
        <dbReference type="Proteomes" id="UP001189429"/>
    </source>
</evidence>
<dbReference type="Proteomes" id="UP001189429">
    <property type="component" value="Unassembled WGS sequence"/>
</dbReference>
<gene>
    <name evidence="3" type="ORF">PCOR1329_LOCUS38249</name>
</gene>
<feature type="compositionally biased region" description="Low complexity" evidence="2">
    <location>
        <begin position="309"/>
        <end position="319"/>
    </location>
</feature>
<feature type="compositionally biased region" description="Acidic residues" evidence="2">
    <location>
        <begin position="974"/>
        <end position="990"/>
    </location>
</feature>
<dbReference type="EMBL" id="CAUYUJ010014629">
    <property type="protein sequence ID" value="CAK0844078.1"/>
    <property type="molecule type" value="Genomic_DNA"/>
</dbReference>
<evidence type="ECO:0000256" key="1">
    <source>
        <dbReference type="SAM" id="Coils"/>
    </source>
</evidence>
<evidence type="ECO:0008006" key="5">
    <source>
        <dbReference type="Google" id="ProtNLM"/>
    </source>
</evidence>
<feature type="compositionally biased region" description="Low complexity" evidence="2">
    <location>
        <begin position="890"/>
        <end position="901"/>
    </location>
</feature>
<accession>A0ABN9TG26</accession>
<feature type="compositionally biased region" description="Low complexity" evidence="2">
    <location>
        <begin position="327"/>
        <end position="352"/>
    </location>
</feature>
<sequence length="990" mass="104890">MAPPHRRGGWSAAGPPPWRDSDANGYWKCCACGCGKNLARYWFCKQCHGKRKEVEAAAPQPPSGGWAAPWADWDKWAASGATSAALPVGLQGGTSPPPVAGDEDKLSEEELLQFISLHKKMGNSSAATALQHRLDKRRVGDAPVPLQAQAYQVDRHIKQLEKKLQHDLDQYTKWQIWLHDKKESIGSLRRELAAEVGKYQSLVEQLRTQVCPPPAAQPKARVSLQDLLSGESDFLDMSNMEEVFGIDSSVYEVQEADAKELEKRTTQLKEAIQASARQLFGEAKKKFDELKKAHAAHVGKLGKKRKVGAEGAAAAAAPGDDGGGTKPEAAPPSSAGGEGTSSAASSGAPPSASASASATDLLGFEITLVKIDWEYLVIGGDFGVDGAMSGIVQVPGAVTVLVSSVYPYDSEELTSRNLDILAAVSARHSLYEGPNVIGGDFTMIPDVLVSSGVPGYLKANVIYPDIGTCSSTGGLRVLDYFVLSSGFTRCIQEVTAALDSDIKTHTPARILFRPQLAELKDQEPLEFLEPLDVLSADDLIEMKSFLGAYGGPSADTSSAINLGVDDGAGKVQQTPFALGFAGLRDAWTQTLANPPAAWRQVRGPIGAMFLSLKRIGWSMPSYAQMTNDLGVTFSLATSSPRLIKNLLREAVIRQLCRLSGEKLGVGARLCYDSVIRDLSSSKYTPFEKGSIRANVCGACWTKERATQCGYQLQDTSCALCGGPSDSMFHRLWVCLDPEVAELRQEIVDPDVLQAANEIDPASCSMEAAEYWSRVERGWHPKERIRVAGLLAVDIVASSPWCSRIPICDSERCESEPTRRRVGRKPIQWPISGPIRCDSIQLMRALPEEPGAPGARGAPAAGGGAAETGDPGAALAAGGVVAEEGASAAAAAEGRGAAEGAGPHPGKASFEPGARRQVAGGIPGPTEGVDAPDASEELRRDSVAPSAGDGDCYDNLQSAGAGDGRRGSHCRLAPDDEPSASADEQDPCAAS</sequence>
<keyword evidence="1" id="KW-0175">Coiled coil</keyword>
<proteinExistence type="predicted"/>
<feature type="coiled-coil region" evidence="1">
    <location>
        <begin position="251"/>
        <end position="278"/>
    </location>
</feature>